<evidence type="ECO:0000313" key="12">
    <source>
        <dbReference type="Proteomes" id="UP000262901"/>
    </source>
</evidence>
<dbReference type="Pfam" id="PF16364">
    <property type="entry name" value="Antigen_C"/>
    <property type="match status" value="1"/>
</dbReference>
<evidence type="ECO:0000313" key="9">
    <source>
        <dbReference type="EMBL" id="RFU51963.1"/>
    </source>
</evidence>
<gene>
    <name evidence="8" type="ORF">DDV21_005510</name>
    <name evidence="9" type="ORF">DDV22_00535</name>
    <name evidence="10" type="ORF">DDV23_01090</name>
</gene>
<evidence type="ECO:0000256" key="1">
    <source>
        <dbReference type="ARBA" id="ARBA00022512"/>
    </source>
</evidence>
<dbReference type="Proteomes" id="UP000264056">
    <property type="component" value="Unassembled WGS sequence"/>
</dbReference>
<accession>A0A372KPE2</accession>
<reference evidence="9 13" key="1">
    <citation type="submission" date="2018-08" db="EMBL/GenBank/DDBJ databases">
        <title>Draft genome of Streptococcus sp .nov. Z2.</title>
        <authorList>
            <person name="Tian Z."/>
        </authorList>
    </citation>
    <scope>NUCLEOTIDE SEQUENCE [LARGE SCALE GENOMIC DNA]</scope>
    <source>
        <strain evidence="9 13">Z2</strain>
    </source>
</reference>
<dbReference type="AlphaFoldDB" id="A0A372KPE2"/>
<evidence type="ECO:0000313" key="10">
    <source>
        <dbReference type="EMBL" id="RFU54155.1"/>
    </source>
</evidence>
<reference evidence="10 12" key="2">
    <citation type="submission" date="2018-08" db="EMBL/GenBank/DDBJ databases">
        <title>Draft genome of Streptococcus sp. nov. Z1.</title>
        <authorList>
            <person name="Tian Z."/>
        </authorList>
    </citation>
    <scope>NUCLEOTIDE SEQUENCE [LARGE SCALE GENOMIC DNA]</scope>
    <source>
        <strain evidence="10">Z1</strain>
        <strain evidence="12">Z1(2018)</strain>
    </source>
</reference>
<organism evidence="10 12">
    <name type="scientific">Streptococcus chenjunshii</name>
    <dbReference type="NCBI Taxonomy" id="2173853"/>
    <lineage>
        <taxon>Bacteria</taxon>
        <taxon>Bacillati</taxon>
        <taxon>Bacillota</taxon>
        <taxon>Bacilli</taxon>
        <taxon>Lactobacillales</taxon>
        <taxon>Streptococcaceae</taxon>
        <taxon>Streptococcus</taxon>
    </lineage>
</organism>
<keyword evidence="13" id="KW-1185">Reference proteome</keyword>
<dbReference type="Proteomes" id="UP000262901">
    <property type="component" value="Unassembled WGS sequence"/>
</dbReference>
<dbReference type="RefSeq" id="WP_116877251.1">
    <property type="nucleotide sequence ID" value="NZ_CP031733.1"/>
</dbReference>
<keyword evidence="6" id="KW-0812">Transmembrane</keyword>
<proteinExistence type="predicted"/>
<evidence type="ECO:0000256" key="2">
    <source>
        <dbReference type="ARBA" id="ARBA00022525"/>
    </source>
</evidence>
<dbReference type="OrthoDB" id="2143924at2"/>
<keyword evidence="6" id="KW-0472">Membrane</keyword>
<reference evidence="11" key="3">
    <citation type="submission" date="2018-08" db="EMBL/GenBank/DDBJ databases">
        <title>Streptococcus chenjunshii sp. nov., isolated from stools sample of the Tibetan antelope in the Qinghai-Tibet plateau, China.</title>
        <authorList>
            <person name="Tian Z."/>
        </authorList>
    </citation>
    <scope>NUCLEOTIDE SEQUENCE [LARGE SCALE GENOMIC DNA]</scope>
    <source>
        <strain evidence="11">Z15</strain>
    </source>
</reference>
<dbReference type="Gene3D" id="2.60.40.740">
    <property type="match status" value="1"/>
</dbReference>
<evidence type="ECO:0000256" key="3">
    <source>
        <dbReference type="ARBA" id="ARBA00022729"/>
    </source>
</evidence>
<evidence type="ECO:0000259" key="7">
    <source>
        <dbReference type="PROSITE" id="PS50847"/>
    </source>
</evidence>
<evidence type="ECO:0000313" key="11">
    <source>
        <dbReference type="Proteomes" id="UP000246115"/>
    </source>
</evidence>
<dbReference type="NCBIfam" id="TIGR03726">
    <property type="entry name" value="strep_RK_lipo"/>
    <property type="match status" value="1"/>
</dbReference>
<dbReference type="Proteomes" id="UP000246115">
    <property type="component" value="Chromosome"/>
</dbReference>
<dbReference type="InterPro" id="IPR041237">
    <property type="entry name" value="BspA_v"/>
</dbReference>
<feature type="domain" description="Gram-positive cocci surface proteins LPxTG" evidence="7">
    <location>
        <begin position="532"/>
        <end position="567"/>
    </location>
</feature>
<keyword evidence="4" id="KW-0572">Peptidoglycan-anchor</keyword>
<evidence type="ECO:0000313" key="8">
    <source>
        <dbReference type="EMBL" id="AXQ79731.1"/>
    </source>
</evidence>
<keyword evidence="2" id="KW-0964">Secreted</keyword>
<evidence type="ECO:0000256" key="5">
    <source>
        <dbReference type="SAM" id="MobiDB-lite"/>
    </source>
</evidence>
<accession>A0A346NFD6</accession>
<keyword evidence="3" id="KW-0732">Signal</keyword>
<sequence length="567" mass="61221">MNQNKVIGHGYFRKSKAYGLVCGIALGAALLLGGQVSADEVAVQEADPVSTEQVASQTVVVPITEELDTALENAQAAGVTVTQEETVVVADTAAAEADYAAQAEAINTAVAEKAAEVAAYEAALAEREAAVKEKEKQDNAARDNVDFEIEANAKGVDNLEYGNSIMTAATQEDGGFTFSHDMNDGVGIIGHGVLVGKVNHRYEVNYDGSIRAYIDSITLDSYQYTNTKVNQAVNQNIAFRVLTKDGQVVYEHAHNGNSNFTNTINQTVQLGLVYDLASGESTGLIDVIQIHDDWIHDTYGWGSVSYKNNNPVIPVMIVPPMPTPPADATVTYHLNAFQNELVSVKDIVKDGVSIDNGTLKIGETATYTLQAPLILANGQDELVKYEIVDMLDVEHDKYLGYRVYAFVPITLTDGTVLESHADLEAFVQQTYDESTGRFVVSLNSDFLARIAKDSDFQVGVDIDFERIKAGEVFNDFVTNIAFMDAEGNVTEVPVTSNEVKTSTPEDPEEPVSEVPTPIKVDPATPVVQATVLPKTGDETTPVNIIVSLLGVLTFAFGLFGIRKHQEN</sequence>
<dbReference type="EMBL" id="CP031733">
    <property type="protein sequence ID" value="AXQ79731.1"/>
    <property type="molecule type" value="Genomic_DNA"/>
</dbReference>
<dbReference type="EMBL" id="QVQZ01000001">
    <property type="protein sequence ID" value="RFU54155.1"/>
    <property type="molecule type" value="Genomic_DNA"/>
</dbReference>
<evidence type="ECO:0000256" key="4">
    <source>
        <dbReference type="ARBA" id="ARBA00023088"/>
    </source>
</evidence>
<evidence type="ECO:0000256" key="6">
    <source>
        <dbReference type="SAM" id="Phobius"/>
    </source>
</evidence>
<protein>
    <submittedName>
        <fullName evidence="10">LPXTG cell wall anchor domain-containing protein</fullName>
    </submittedName>
</protein>
<keyword evidence="1" id="KW-0134">Cell wall</keyword>
<feature type="transmembrane region" description="Helical" evidence="6">
    <location>
        <begin position="542"/>
        <end position="561"/>
    </location>
</feature>
<reference evidence="8" key="4">
    <citation type="journal article" date="2019" name="Int. J. Syst. Evol. Microbiol.">
        <title>Streptococcus chenjunshii sp. nov. isolated from feces of Tibetan antelopes.</title>
        <authorList>
            <person name="Tian Z."/>
            <person name="Lu S."/>
            <person name="Jin D."/>
            <person name="Yang J."/>
            <person name="Pu J."/>
            <person name="Lai X.H."/>
            <person name="Bai X.N."/>
            <person name="Wu X.M."/>
            <person name="Li J."/>
            <person name="Wang S."/>
            <person name="Xu J."/>
        </authorList>
    </citation>
    <scope>NUCLEOTIDE SEQUENCE</scope>
    <source>
        <strain evidence="8">Z15</strain>
    </source>
</reference>
<dbReference type="Pfam" id="PF18220">
    <property type="entry name" value="BspA_v"/>
    <property type="match status" value="1"/>
</dbReference>
<dbReference type="EMBL" id="QVQY01000001">
    <property type="protein sequence ID" value="RFU51963.1"/>
    <property type="molecule type" value="Genomic_DNA"/>
</dbReference>
<dbReference type="PROSITE" id="PS50847">
    <property type="entry name" value="GRAM_POS_ANCHORING"/>
    <property type="match status" value="1"/>
</dbReference>
<evidence type="ECO:0000313" key="13">
    <source>
        <dbReference type="Proteomes" id="UP000264056"/>
    </source>
</evidence>
<keyword evidence="6" id="KW-1133">Transmembrane helix</keyword>
<dbReference type="InterPro" id="IPR032300">
    <property type="entry name" value="Antigen_C"/>
</dbReference>
<name>A0A372KPE2_9STRE</name>
<dbReference type="InterPro" id="IPR021197">
    <property type="entry name" value="Cross-wall-target_lipo_motif"/>
</dbReference>
<dbReference type="NCBIfam" id="TIGR01167">
    <property type="entry name" value="LPXTG_anchor"/>
    <property type="match status" value="1"/>
</dbReference>
<dbReference type="KEGG" id="schj:DDV21_005510"/>
<feature type="region of interest" description="Disordered" evidence="5">
    <location>
        <begin position="494"/>
        <end position="519"/>
    </location>
</feature>
<dbReference type="InterPro" id="IPR019931">
    <property type="entry name" value="LPXTG_anchor"/>
</dbReference>